<evidence type="ECO:0000313" key="2">
    <source>
        <dbReference type="Proteomes" id="UP000178577"/>
    </source>
</evidence>
<dbReference type="AlphaFoldDB" id="A0A1F5G5I6"/>
<dbReference type="EMBL" id="MFAY01000067">
    <property type="protein sequence ID" value="OGD87074.1"/>
    <property type="molecule type" value="Genomic_DNA"/>
</dbReference>
<comment type="caution">
    <text evidence="1">The sequence shown here is derived from an EMBL/GenBank/DDBJ whole genome shotgun (WGS) entry which is preliminary data.</text>
</comment>
<evidence type="ECO:0000313" key="1">
    <source>
        <dbReference type="EMBL" id="OGD87074.1"/>
    </source>
</evidence>
<dbReference type="Proteomes" id="UP000178577">
    <property type="component" value="Unassembled WGS sequence"/>
</dbReference>
<proteinExistence type="predicted"/>
<sequence>MLVESVFEKFPHIGNLQVYIVEGVGSAAPQFSQDPQKPSVIFVGAQGSITNVQNELSGYFRKKLNGPTLSANYKPETLARMLELDPQITAPYADYSPENIFGEKMLAASPFSRVAQTAYIFYVGQAIPLPSESGKINYPLEKPLFADLLASPLYLQFSQETEGEMNNSHDFEEFAQDQHDRLEQLKASSPLHKLAIEWLQANAALLKNANVLSGPGLQLDDKDLSVYFEKILIVWENYALTRLFDQKDPGLLAMFTDQQIQDLAANYQKIIDAVENEIFIRALNMQIQGVIDDPAAAEYYKLIWENW</sequence>
<name>A0A1F5G5I6_9BACT</name>
<protein>
    <submittedName>
        <fullName evidence="1">Uncharacterized protein</fullName>
    </submittedName>
</protein>
<accession>A0A1F5G5I6</accession>
<gene>
    <name evidence="1" type="ORF">A2693_01430</name>
</gene>
<organism evidence="1 2">
    <name type="scientific">Candidatus Curtissbacteria bacterium RIFCSPHIGHO2_01_FULL_40_12</name>
    <dbReference type="NCBI Taxonomy" id="1797710"/>
    <lineage>
        <taxon>Bacteria</taxon>
        <taxon>Candidatus Curtissiibacteriota</taxon>
    </lineage>
</organism>
<reference evidence="1 2" key="1">
    <citation type="journal article" date="2016" name="Nat. Commun.">
        <title>Thousands of microbial genomes shed light on interconnected biogeochemical processes in an aquifer system.</title>
        <authorList>
            <person name="Anantharaman K."/>
            <person name="Brown C.T."/>
            <person name="Hug L.A."/>
            <person name="Sharon I."/>
            <person name="Castelle C.J."/>
            <person name="Probst A.J."/>
            <person name="Thomas B.C."/>
            <person name="Singh A."/>
            <person name="Wilkins M.J."/>
            <person name="Karaoz U."/>
            <person name="Brodie E.L."/>
            <person name="Williams K.H."/>
            <person name="Hubbard S.S."/>
            <person name="Banfield J.F."/>
        </authorList>
    </citation>
    <scope>NUCLEOTIDE SEQUENCE [LARGE SCALE GENOMIC DNA]</scope>
</reference>